<dbReference type="AlphaFoldDB" id="K1PGP9"/>
<feature type="region of interest" description="Disordered" evidence="1">
    <location>
        <begin position="92"/>
        <end position="112"/>
    </location>
</feature>
<dbReference type="InParanoid" id="K1PGP9"/>
<gene>
    <name evidence="2" type="ORF">CGI_10005329</name>
</gene>
<proteinExistence type="predicted"/>
<dbReference type="Gene3D" id="2.60.40.10">
    <property type="entry name" value="Immunoglobulins"/>
    <property type="match status" value="1"/>
</dbReference>
<dbReference type="InterPro" id="IPR013783">
    <property type="entry name" value="Ig-like_fold"/>
</dbReference>
<sequence>MAGHDASTKAAYGNATYQPKITGDFNVEVNSYIALMCSSQSTSAPVYYARLVTLSYTWFVNDTKMDGETRETLRLYVNRDLKYNRYSCTATEEDMESDRSDSIQINPLCTYD</sequence>
<name>K1PGP9_MAGGI</name>
<evidence type="ECO:0000256" key="1">
    <source>
        <dbReference type="SAM" id="MobiDB-lite"/>
    </source>
</evidence>
<organism evidence="2">
    <name type="scientific">Magallana gigas</name>
    <name type="common">Pacific oyster</name>
    <name type="synonym">Crassostrea gigas</name>
    <dbReference type="NCBI Taxonomy" id="29159"/>
    <lineage>
        <taxon>Eukaryota</taxon>
        <taxon>Metazoa</taxon>
        <taxon>Spiralia</taxon>
        <taxon>Lophotrochozoa</taxon>
        <taxon>Mollusca</taxon>
        <taxon>Bivalvia</taxon>
        <taxon>Autobranchia</taxon>
        <taxon>Pteriomorphia</taxon>
        <taxon>Ostreida</taxon>
        <taxon>Ostreoidea</taxon>
        <taxon>Ostreidae</taxon>
        <taxon>Magallana</taxon>
    </lineage>
</organism>
<dbReference type="HOGENOM" id="CLU_2148265_0_0_1"/>
<evidence type="ECO:0000313" key="2">
    <source>
        <dbReference type="EMBL" id="EKC20793.1"/>
    </source>
</evidence>
<accession>K1PGP9</accession>
<dbReference type="EMBL" id="JH818833">
    <property type="protein sequence ID" value="EKC20793.1"/>
    <property type="molecule type" value="Genomic_DNA"/>
</dbReference>
<dbReference type="PROSITE" id="PS50835">
    <property type="entry name" value="IG_LIKE"/>
    <property type="match status" value="1"/>
</dbReference>
<reference evidence="2" key="1">
    <citation type="journal article" date="2012" name="Nature">
        <title>The oyster genome reveals stress adaptation and complexity of shell formation.</title>
        <authorList>
            <person name="Zhang G."/>
            <person name="Fang X."/>
            <person name="Guo X."/>
            <person name="Li L."/>
            <person name="Luo R."/>
            <person name="Xu F."/>
            <person name="Yang P."/>
            <person name="Zhang L."/>
            <person name="Wang X."/>
            <person name="Qi H."/>
            <person name="Xiong Z."/>
            <person name="Que H."/>
            <person name="Xie Y."/>
            <person name="Holland P.W."/>
            <person name="Paps J."/>
            <person name="Zhu Y."/>
            <person name="Wu F."/>
            <person name="Chen Y."/>
            <person name="Wang J."/>
            <person name="Peng C."/>
            <person name="Meng J."/>
            <person name="Yang L."/>
            <person name="Liu J."/>
            <person name="Wen B."/>
            <person name="Zhang N."/>
            <person name="Huang Z."/>
            <person name="Zhu Q."/>
            <person name="Feng Y."/>
            <person name="Mount A."/>
            <person name="Hedgecock D."/>
            <person name="Xu Z."/>
            <person name="Liu Y."/>
            <person name="Domazet-Loso T."/>
            <person name="Du Y."/>
            <person name="Sun X."/>
            <person name="Zhang S."/>
            <person name="Liu B."/>
            <person name="Cheng P."/>
            <person name="Jiang X."/>
            <person name="Li J."/>
            <person name="Fan D."/>
            <person name="Wang W."/>
            <person name="Fu W."/>
            <person name="Wang T."/>
            <person name="Wang B."/>
            <person name="Zhang J."/>
            <person name="Peng Z."/>
            <person name="Li Y."/>
            <person name="Li N."/>
            <person name="Wang J."/>
            <person name="Chen M."/>
            <person name="He Y."/>
            <person name="Tan F."/>
            <person name="Song X."/>
            <person name="Zheng Q."/>
            <person name="Huang R."/>
            <person name="Yang H."/>
            <person name="Du X."/>
            <person name="Chen L."/>
            <person name="Yang M."/>
            <person name="Gaffney P.M."/>
            <person name="Wang S."/>
            <person name="Luo L."/>
            <person name="She Z."/>
            <person name="Ming Y."/>
            <person name="Huang W."/>
            <person name="Zhang S."/>
            <person name="Huang B."/>
            <person name="Zhang Y."/>
            <person name="Qu T."/>
            <person name="Ni P."/>
            <person name="Miao G."/>
            <person name="Wang J."/>
            <person name="Wang Q."/>
            <person name="Steinberg C.E."/>
            <person name="Wang H."/>
            <person name="Li N."/>
            <person name="Qian L."/>
            <person name="Zhang G."/>
            <person name="Li Y."/>
            <person name="Yang H."/>
            <person name="Liu X."/>
            <person name="Wang J."/>
            <person name="Yin Y."/>
            <person name="Wang J."/>
        </authorList>
    </citation>
    <scope>NUCLEOTIDE SEQUENCE [LARGE SCALE GENOMIC DNA]</scope>
    <source>
        <strain evidence="2">05x7-T-G4-1.051#20</strain>
    </source>
</reference>
<dbReference type="InterPro" id="IPR007110">
    <property type="entry name" value="Ig-like_dom"/>
</dbReference>
<protein>
    <submittedName>
        <fullName evidence="2">Uncharacterized protein</fullName>
    </submittedName>
</protein>
<feature type="compositionally biased region" description="Polar residues" evidence="1">
    <location>
        <begin position="102"/>
        <end position="112"/>
    </location>
</feature>